<name>A0A4Y2P533_ARAVE</name>
<protein>
    <submittedName>
        <fullName evidence="1">Uncharacterized protein</fullName>
    </submittedName>
</protein>
<gene>
    <name evidence="1" type="ORF">AVEN_226463_1</name>
</gene>
<dbReference type="EMBL" id="BGPR01131291">
    <property type="protein sequence ID" value="GBN46494.1"/>
    <property type="molecule type" value="Genomic_DNA"/>
</dbReference>
<comment type="caution">
    <text evidence="1">The sequence shown here is derived from an EMBL/GenBank/DDBJ whole genome shotgun (WGS) entry which is preliminary data.</text>
</comment>
<dbReference type="Proteomes" id="UP000499080">
    <property type="component" value="Unassembled WGS sequence"/>
</dbReference>
<reference evidence="1 2" key="1">
    <citation type="journal article" date="2019" name="Sci. Rep.">
        <title>Orb-weaving spider Araneus ventricosus genome elucidates the spidroin gene catalogue.</title>
        <authorList>
            <person name="Kono N."/>
            <person name="Nakamura H."/>
            <person name="Ohtoshi R."/>
            <person name="Moran D.A.P."/>
            <person name="Shinohara A."/>
            <person name="Yoshida Y."/>
            <person name="Fujiwara M."/>
            <person name="Mori M."/>
            <person name="Tomita M."/>
            <person name="Arakawa K."/>
        </authorList>
    </citation>
    <scope>NUCLEOTIDE SEQUENCE [LARGE SCALE GENOMIC DNA]</scope>
</reference>
<keyword evidence="2" id="KW-1185">Reference proteome</keyword>
<sequence length="129" mass="15124">MNHLGSRRPPAYCRHVSIPPTKLSRGPRWCHQLPLPPSGSRLCLMSPRTLWIRPVKRTTTEATTARAHAARFDDTTTPWIPAHRRSRRGWLRPRFVIESRRNRKESSRTNLGTEVMDWLHNQRLIAEFL</sequence>
<proteinExistence type="predicted"/>
<dbReference type="AlphaFoldDB" id="A0A4Y2P533"/>
<evidence type="ECO:0000313" key="2">
    <source>
        <dbReference type="Proteomes" id="UP000499080"/>
    </source>
</evidence>
<evidence type="ECO:0000313" key="1">
    <source>
        <dbReference type="EMBL" id="GBN46494.1"/>
    </source>
</evidence>
<organism evidence="1 2">
    <name type="scientific">Araneus ventricosus</name>
    <name type="common">Orbweaver spider</name>
    <name type="synonym">Epeira ventricosa</name>
    <dbReference type="NCBI Taxonomy" id="182803"/>
    <lineage>
        <taxon>Eukaryota</taxon>
        <taxon>Metazoa</taxon>
        <taxon>Ecdysozoa</taxon>
        <taxon>Arthropoda</taxon>
        <taxon>Chelicerata</taxon>
        <taxon>Arachnida</taxon>
        <taxon>Araneae</taxon>
        <taxon>Araneomorphae</taxon>
        <taxon>Entelegynae</taxon>
        <taxon>Araneoidea</taxon>
        <taxon>Araneidae</taxon>
        <taxon>Araneus</taxon>
    </lineage>
</organism>
<accession>A0A4Y2P533</accession>